<reference evidence="3" key="1">
    <citation type="submission" date="2023-11" db="EMBL/GenBank/DDBJ databases">
        <authorList>
            <person name="Alioto T."/>
            <person name="Alioto T."/>
            <person name="Gomez Garrido J."/>
        </authorList>
    </citation>
    <scope>NUCLEOTIDE SEQUENCE</scope>
</reference>
<dbReference type="SUPFAM" id="SSF81383">
    <property type="entry name" value="F-box domain"/>
    <property type="match status" value="1"/>
</dbReference>
<protein>
    <recommendedName>
        <fullName evidence="2">F-box domain-containing protein</fullName>
    </recommendedName>
</protein>
<name>A0AAI9EC89_9PEZI</name>
<accession>A0AAI9EC89</accession>
<dbReference type="SUPFAM" id="SSF52047">
    <property type="entry name" value="RNI-like"/>
    <property type="match status" value="1"/>
</dbReference>
<dbReference type="InterPro" id="IPR001810">
    <property type="entry name" value="F-box_dom"/>
</dbReference>
<dbReference type="PROSITE" id="PS50181">
    <property type="entry name" value="FBOX"/>
    <property type="match status" value="1"/>
</dbReference>
<comment type="caution">
    <text evidence="3">The sequence shown here is derived from an EMBL/GenBank/DDBJ whole genome shotgun (WGS) entry which is preliminary data.</text>
</comment>
<dbReference type="Proteomes" id="UP001296104">
    <property type="component" value="Unassembled WGS sequence"/>
</dbReference>
<keyword evidence="4" id="KW-1185">Reference proteome</keyword>
<dbReference type="EMBL" id="CAVMBE010000040">
    <property type="protein sequence ID" value="CAK4030775.1"/>
    <property type="molecule type" value="Genomic_DNA"/>
</dbReference>
<feature type="domain" description="F-box" evidence="2">
    <location>
        <begin position="8"/>
        <end position="53"/>
    </location>
</feature>
<dbReference type="InterPro" id="IPR032675">
    <property type="entry name" value="LRR_dom_sf"/>
</dbReference>
<sequence length="520" mass="60154">MASAASSTDRLGALPKEVLAWIFDFVPEADMPNLRLVCKYLGQFAELHLFSELSVESTRRRMQNLRDLSKRPHLAVCVLSVYWQADRFDRPTLDRSAWEKQREVNPASREWNWSHEAQNIMKTDDGGLTTEYRDAFERQMKVFEEKCRGNPTPTECDRAYAVYWEESEGQWEMQRTGFEQECLGDLFKACRTLRKITIAIAHGIDGFRRRARTAYLPTMMQPRGDFHPLDQGVYQVSETAKALYRQSRPIKELRLIDISYRLMMSPTDDASMRYMMSGLEELRIIFSCYVDPSAEAGDDDEVFEAARTEMEDQAFDEIRTAYHNNKLSGWLSEARSLRVLKLRMYHHDFDDRCPTIKSILGSSTWPGLAQLALRQFSATTDDLVALLLRHQKSLQYVYLADIDLTTDGWLAVFLRIAGKMKSLEAFYLDGTLSEDGDVVYAFQDARDRFEQYVLDPTNRDPLKPTGPPADPPSDTGDNNVDDEDDGHDHNHEGDDREDDVPDPLERGSKFFDWWETTYYY</sequence>
<organism evidence="3 4">
    <name type="scientific">Lecanosticta acicola</name>
    <dbReference type="NCBI Taxonomy" id="111012"/>
    <lineage>
        <taxon>Eukaryota</taxon>
        <taxon>Fungi</taxon>
        <taxon>Dikarya</taxon>
        <taxon>Ascomycota</taxon>
        <taxon>Pezizomycotina</taxon>
        <taxon>Dothideomycetes</taxon>
        <taxon>Dothideomycetidae</taxon>
        <taxon>Mycosphaerellales</taxon>
        <taxon>Mycosphaerellaceae</taxon>
        <taxon>Lecanosticta</taxon>
    </lineage>
</organism>
<evidence type="ECO:0000259" key="2">
    <source>
        <dbReference type="PROSITE" id="PS50181"/>
    </source>
</evidence>
<gene>
    <name evidence="3" type="ORF">LECACI_7A005933</name>
</gene>
<proteinExistence type="predicted"/>
<evidence type="ECO:0000313" key="3">
    <source>
        <dbReference type="EMBL" id="CAK4030775.1"/>
    </source>
</evidence>
<evidence type="ECO:0000313" key="4">
    <source>
        <dbReference type="Proteomes" id="UP001296104"/>
    </source>
</evidence>
<dbReference type="InterPro" id="IPR036047">
    <property type="entry name" value="F-box-like_dom_sf"/>
</dbReference>
<dbReference type="Gene3D" id="3.80.10.10">
    <property type="entry name" value="Ribonuclease Inhibitor"/>
    <property type="match status" value="1"/>
</dbReference>
<feature type="region of interest" description="Disordered" evidence="1">
    <location>
        <begin position="454"/>
        <end position="507"/>
    </location>
</feature>
<dbReference type="AlphaFoldDB" id="A0AAI9EC89"/>
<evidence type="ECO:0000256" key="1">
    <source>
        <dbReference type="SAM" id="MobiDB-lite"/>
    </source>
</evidence>